<organism evidence="2">
    <name type="scientific">Candidatus Kentrum sp. DK</name>
    <dbReference type="NCBI Taxonomy" id="2126562"/>
    <lineage>
        <taxon>Bacteria</taxon>
        <taxon>Pseudomonadati</taxon>
        <taxon>Pseudomonadota</taxon>
        <taxon>Gammaproteobacteria</taxon>
        <taxon>Candidatus Kentrum</taxon>
    </lineage>
</organism>
<proteinExistence type="predicted"/>
<dbReference type="Pfam" id="PF13701">
    <property type="entry name" value="DDE_Tnp_1_4"/>
    <property type="match status" value="1"/>
</dbReference>
<reference evidence="2" key="1">
    <citation type="submission" date="2019-02" db="EMBL/GenBank/DDBJ databases">
        <authorList>
            <person name="Gruber-Vodicka R. H."/>
            <person name="Seah K. B. B."/>
        </authorList>
    </citation>
    <scope>NUCLEOTIDE SEQUENCE</scope>
    <source>
        <strain evidence="2">BECK_DK161</strain>
    </source>
</reference>
<sequence length="254" mass="28261">MRTFKLEQSDKEITSHAGMALIGAAINKYTSLTKMIDAALPKRHGTSTSDMVKTTIGLLAQAKSDFQAINNVRDDEYFHQALDLQKSIPTDTSIRTRYEKEANKIAPIVNQASVDFLVNSNAPVSALSTGHIPLDIDVTPHDNSNTKKEGVSYTYKGMDGYAPIACYLGMEGWSVRYELRPGSQHSQCDFIPTLDRTLAAVHPIMEKQPLSSQMLLIRLDSAHDSKETRTWHYEAKTPLLLDFIINRTYALTAA</sequence>
<evidence type="ECO:0000313" key="2">
    <source>
        <dbReference type="EMBL" id="VFJ62341.1"/>
    </source>
</evidence>
<feature type="domain" description="Transposase DDE" evidence="1">
    <location>
        <begin position="5"/>
        <end position="236"/>
    </location>
</feature>
<dbReference type="EMBL" id="CAADEY010000096">
    <property type="protein sequence ID" value="VFJ62341.1"/>
    <property type="molecule type" value="Genomic_DNA"/>
</dbReference>
<dbReference type="AlphaFoldDB" id="A0A450T759"/>
<name>A0A450T759_9GAMM</name>
<accession>A0A450T759</accession>
<evidence type="ECO:0000259" key="1">
    <source>
        <dbReference type="Pfam" id="PF13701"/>
    </source>
</evidence>
<dbReference type="InterPro" id="IPR025668">
    <property type="entry name" value="Tnp_DDE_dom"/>
</dbReference>
<protein>
    <submittedName>
        <fullName evidence="2">Transposase DDE domain group 1</fullName>
    </submittedName>
</protein>
<gene>
    <name evidence="2" type="ORF">BECKDK2373C_GA0170839_10962</name>
</gene>